<proteinExistence type="predicted"/>
<dbReference type="eggNOG" id="COG1413">
    <property type="taxonomic scope" value="Bacteria"/>
</dbReference>
<dbReference type="eggNOG" id="COG0789">
    <property type="taxonomic scope" value="Bacteria"/>
</dbReference>
<dbReference type="PROSITE" id="PS50937">
    <property type="entry name" value="HTH_MERR_2"/>
    <property type="match status" value="1"/>
</dbReference>
<dbReference type="InterPro" id="IPR009061">
    <property type="entry name" value="DNA-bd_dom_put_sf"/>
</dbReference>
<accession>M3UNG1</accession>
<dbReference type="OrthoDB" id="9808480at2"/>
<dbReference type="Gene3D" id="1.25.10.10">
    <property type="entry name" value="Leucine-rich Repeat Variant"/>
    <property type="match status" value="2"/>
</dbReference>
<dbReference type="AlphaFoldDB" id="M3UNG1"/>
<evidence type="ECO:0000313" key="4">
    <source>
        <dbReference type="Proteomes" id="UP000035009"/>
    </source>
</evidence>
<evidence type="ECO:0000256" key="1">
    <source>
        <dbReference type="ARBA" id="ARBA00023125"/>
    </source>
</evidence>
<dbReference type="SUPFAM" id="SSF48371">
    <property type="entry name" value="ARM repeat"/>
    <property type="match status" value="1"/>
</dbReference>
<dbReference type="SMART" id="SM00422">
    <property type="entry name" value="HTH_MERR"/>
    <property type="match status" value="1"/>
</dbReference>
<keyword evidence="4" id="KW-1185">Reference proteome</keyword>
<sequence>MRIGEVARRSGVSARMLRHYDSLGLASPSGRSSAGYREYSADDIAAIFHVESLRALGLSLREVGQALDDPDFRPADLVSDLALRAEARIAREQELLSRLRQVADAGPEDWEQVLGVVALLSGLESADAGSRQRAALTVSGTDLPSDALVAAMLSEEDENVAGALRWAVVRSSDDVVPLLAEALGDSDAHLRRRAVLALVDIDSDASSEALRTVVADPDPTVRSRATQELAVRGDTAVIPLLVDRVIDGVADVDASEALAAAGDQAMVVGRLVSALDSADAGIRRRIAQALGEVGGPDAHATLLRLVDDPDRGTAVTARYLIDSQRE</sequence>
<dbReference type="GO" id="GO:0003700">
    <property type="term" value="F:DNA-binding transcription factor activity"/>
    <property type="evidence" value="ECO:0007669"/>
    <property type="project" value="InterPro"/>
</dbReference>
<dbReference type="Gene3D" id="1.10.1660.10">
    <property type="match status" value="1"/>
</dbReference>
<dbReference type="Pfam" id="PF13411">
    <property type="entry name" value="MerR_1"/>
    <property type="match status" value="1"/>
</dbReference>
<evidence type="ECO:0000313" key="3">
    <source>
        <dbReference type="EMBL" id="GAC81645.1"/>
    </source>
</evidence>
<dbReference type="InterPro" id="IPR004155">
    <property type="entry name" value="PBS_lyase_HEAT"/>
</dbReference>
<dbReference type="SMART" id="SM00567">
    <property type="entry name" value="EZ_HEAT"/>
    <property type="match status" value="4"/>
</dbReference>
<organism evidence="3 4">
    <name type="scientific">Gordonia malaquae NBRC 108250</name>
    <dbReference type="NCBI Taxonomy" id="1223542"/>
    <lineage>
        <taxon>Bacteria</taxon>
        <taxon>Bacillati</taxon>
        <taxon>Actinomycetota</taxon>
        <taxon>Actinomycetes</taxon>
        <taxon>Mycobacteriales</taxon>
        <taxon>Gordoniaceae</taxon>
        <taxon>Gordonia</taxon>
    </lineage>
</organism>
<dbReference type="PROSITE" id="PS50077">
    <property type="entry name" value="HEAT_REPEAT"/>
    <property type="match status" value="1"/>
</dbReference>
<reference evidence="3 4" key="1">
    <citation type="submission" date="2013-02" db="EMBL/GenBank/DDBJ databases">
        <title>Whole genome shotgun sequence of Gordonia malaquae NBRC 108250.</title>
        <authorList>
            <person name="Yoshida I."/>
            <person name="Hosoyama A."/>
            <person name="Tsuchikane K."/>
            <person name="Ando Y."/>
            <person name="Baba S."/>
            <person name="Ohji S."/>
            <person name="Hamada M."/>
            <person name="Tamura T."/>
            <person name="Yamazoe A."/>
            <person name="Yamazaki S."/>
            <person name="Fujita N."/>
        </authorList>
    </citation>
    <scope>NUCLEOTIDE SEQUENCE [LARGE SCALE GENOMIC DNA]</scope>
    <source>
        <strain evidence="3 4">NBRC 108250</strain>
    </source>
</reference>
<dbReference type="SUPFAM" id="SSF46955">
    <property type="entry name" value="Putative DNA-binding domain"/>
    <property type="match status" value="1"/>
</dbReference>
<protein>
    <submittedName>
        <fullName evidence="3">Putative MerR family transcriptional regulator</fullName>
    </submittedName>
</protein>
<dbReference type="PANTHER" id="PTHR30204">
    <property type="entry name" value="REDOX-CYCLING DRUG-SENSING TRANSCRIPTIONAL ACTIVATOR SOXR"/>
    <property type="match status" value="1"/>
</dbReference>
<dbReference type="PANTHER" id="PTHR30204:SF93">
    <property type="entry name" value="HTH MERR-TYPE DOMAIN-CONTAINING PROTEIN"/>
    <property type="match status" value="1"/>
</dbReference>
<keyword evidence="1" id="KW-0238">DNA-binding</keyword>
<dbReference type="GO" id="GO:0003677">
    <property type="term" value="F:DNA binding"/>
    <property type="evidence" value="ECO:0007669"/>
    <property type="project" value="UniProtKB-KW"/>
</dbReference>
<feature type="domain" description="HTH merR-type" evidence="2">
    <location>
        <begin position="1"/>
        <end position="69"/>
    </location>
</feature>
<dbReference type="STRING" id="410332.SAMN04488550_4203"/>
<dbReference type="InterPro" id="IPR011989">
    <property type="entry name" value="ARM-like"/>
</dbReference>
<dbReference type="PRINTS" id="PR00040">
    <property type="entry name" value="HTHMERR"/>
</dbReference>
<dbReference type="Pfam" id="PF13646">
    <property type="entry name" value="HEAT_2"/>
    <property type="match status" value="2"/>
</dbReference>
<name>M3UNG1_GORML</name>
<dbReference type="EMBL" id="BAOP01000041">
    <property type="protein sequence ID" value="GAC81645.1"/>
    <property type="molecule type" value="Genomic_DNA"/>
</dbReference>
<dbReference type="RefSeq" id="WP_008381584.1">
    <property type="nucleotide sequence ID" value="NZ_BAOP01000041.1"/>
</dbReference>
<dbReference type="InterPro" id="IPR047057">
    <property type="entry name" value="MerR_fam"/>
</dbReference>
<dbReference type="InterPro" id="IPR000551">
    <property type="entry name" value="MerR-type_HTH_dom"/>
</dbReference>
<evidence type="ECO:0000259" key="2">
    <source>
        <dbReference type="PROSITE" id="PS50937"/>
    </source>
</evidence>
<dbReference type="Proteomes" id="UP000035009">
    <property type="component" value="Unassembled WGS sequence"/>
</dbReference>
<dbReference type="InterPro" id="IPR021133">
    <property type="entry name" value="HEAT_type_2"/>
</dbReference>
<dbReference type="InterPro" id="IPR016024">
    <property type="entry name" value="ARM-type_fold"/>
</dbReference>
<comment type="caution">
    <text evidence="3">The sequence shown here is derived from an EMBL/GenBank/DDBJ whole genome shotgun (WGS) entry which is preliminary data.</text>
</comment>
<gene>
    <name evidence="3" type="ORF">GM1_041_00160</name>
</gene>